<dbReference type="GO" id="GO:0032259">
    <property type="term" value="P:methylation"/>
    <property type="evidence" value="ECO:0007669"/>
    <property type="project" value="UniProtKB-KW"/>
</dbReference>
<evidence type="ECO:0000313" key="3">
    <source>
        <dbReference type="Proteomes" id="UP000199421"/>
    </source>
</evidence>
<organism evidence="2 3">
    <name type="scientific">Olivibacter domesticus</name>
    <name type="common">Pseudosphingobacterium domesticum</name>
    <dbReference type="NCBI Taxonomy" id="407022"/>
    <lineage>
        <taxon>Bacteria</taxon>
        <taxon>Pseudomonadati</taxon>
        <taxon>Bacteroidota</taxon>
        <taxon>Sphingobacteriia</taxon>
        <taxon>Sphingobacteriales</taxon>
        <taxon>Sphingobacteriaceae</taxon>
        <taxon>Olivibacter</taxon>
    </lineage>
</organism>
<dbReference type="Proteomes" id="UP000199421">
    <property type="component" value="Unassembled WGS sequence"/>
</dbReference>
<protein>
    <submittedName>
        <fullName evidence="2">Methyltransferase domain-containing protein</fullName>
    </submittedName>
</protein>
<dbReference type="STRING" id="407022.SAMN05661044_03861"/>
<dbReference type="OrthoDB" id="9789123at2"/>
<proteinExistence type="predicted"/>
<dbReference type="GO" id="GO:0008168">
    <property type="term" value="F:methyltransferase activity"/>
    <property type="evidence" value="ECO:0007669"/>
    <property type="project" value="UniProtKB-KW"/>
</dbReference>
<reference evidence="3" key="1">
    <citation type="submission" date="2016-10" db="EMBL/GenBank/DDBJ databases">
        <authorList>
            <person name="Varghese N."/>
            <person name="Submissions S."/>
        </authorList>
    </citation>
    <scope>NUCLEOTIDE SEQUENCE [LARGE SCALE GENOMIC DNA]</scope>
    <source>
        <strain evidence="3">DSM 18733</strain>
    </source>
</reference>
<gene>
    <name evidence="2" type="ORF">SAMN05661044_03861</name>
</gene>
<evidence type="ECO:0000313" key="2">
    <source>
        <dbReference type="EMBL" id="SEL95550.1"/>
    </source>
</evidence>
<dbReference type="Gene3D" id="3.40.50.150">
    <property type="entry name" value="Vaccinia Virus protein VP39"/>
    <property type="match status" value="1"/>
</dbReference>
<feature type="domain" description="Methyltransferase" evidence="1">
    <location>
        <begin position="140"/>
        <end position="235"/>
    </location>
</feature>
<dbReference type="EMBL" id="FOAF01000005">
    <property type="protein sequence ID" value="SEL95550.1"/>
    <property type="molecule type" value="Genomic_DNA"/>
</dbReference>
<sequence length="300" mass="34454">MTRKTTNEVLDELNAVIERGGPQSSEYQEVLKNATLLTDMVREGVLLKQEVLAALNTNELLFDANSLIGHVNLKPYGYAGDYQVIDQMYQKELRDTSQPNWDLFILNQPAAVAVRNRKSYFISLINNILSERKQLELCNIASGPGRDLFEAYRQLSSEKQLNTTCIEMDKNAISHAQALTASYNEFITYINKNIFRFQTTKKYDLIWSAGLFDYFDDKAFVMLLKRFKNWLNPGGMIVIGNFNDDFNPCRGFMELFGGWYLNHRNEKDLLNLAQQAGFNADLTSIGREEENINLFLHART</sequence>
<dbReference type="RefSeq" id="WP_093327539.1">
    <property type="nucleotide sequence ID" value="NZ_FOAF01000005.1"/>
</dbReference>
<accession>A0A1H7UER4</accession>
<keyword evidence="2" id="KW-0808">Transferase</keyword>
<dbReference type="SUPFAM" id="SSF53335">
    <property type="entry name" value="S-adenosyl-L-methionine-dependent methyltransferases"/>
    <property type="match status" value="1"/>
</dbReference>
<keyword evidence="2" id="KW-0489">Methyltransferase</keyword>
<dbReference type="InterPro" id="IPR041698">
    <property type="entry name" value="Methyltransf_25"/>
</dbReference>
<dbReference type="Pfam" id="PF13649">
    <property type="entry name" value="Methyltransf_25"/>
    <property type="match status" value="1"/>
</dbReference>
<dbReference type="InterPro" id="IPR029063">
    <property type="entry name" value="SAM-dependent_MTases_sf"/>
</dbReference>
<keyword evidence="3" id="KW-1185">Reference proteome</keyword>
<dbReference type="AlphaFoldDB" id="A0A1H7UER4"/>
<evidence type="ECO:0000259" key="1">
    <source>
        <dbReference type="Pfam" id="PF13649"/>
    </source>
</evidence>
<name>A0A1H7UER4_OLID1</name>